<organism evidence="1 2">
    <name type="scientific">Franzmannia pantelleriensis</name>
    <dbReference type="NCBI Taxonomy" id="48727"/>
    <lineage>
        <taxon>Bacteria</taxon>
        <taxon>Pseudomonadati</taxon>
        <taxon>Pseudomonadota</taxon>
        <taxon>Gammaproteobacteria</taxon>
        <taxon>Oceanospirillales</taxon>
        <taxon>Halomonadaceae</taxon>
        <taxon>Franzmannia</taxon>
    </lineage>
</organism>
<reference evidence="2" key="1">
    <citation type="submission" date="2016-10" db="EMBL/GenBank/DDBJ databases">
        <authorList>
            <person name="Varghese N."/>
            <person name="Submissions S."/>
        </authorList>
    </citation>
    <scope>NUCLEOTIDE SEQUENCE [LARGE SCALE GENOMIC DNA]</scope>
    <source>
        <strain evidence="2">AAP</strain>
    </source>
</reference>
<keyword evidence="2" id="KW-1185">Reference proteome</keyword>
<protein>
    <submittedName>
        <fullName evidence="1">Uncharacterized protein</fullName>
    </submittedName>
</protein>
<dbReference type="AlphaFoldDB" id="A0A1G9ILD1"/>
<accession>A0A1G9ILD1</accession>
<evidence type="ECO:0000313" key="2">
    <source>
        <dbReference type="Proteomes" id="UP000199107"/>
    </source>
</evidence>
<sequence>MLMWAHYAIRAIIQRHASRLAQEGSEHLSMTYDQGREKVKHAEITQKAGTAIYFSDPRSP</sequence>
<evidence type="ECO:0000313" key="1">
    <source>
        <dbReference type="EMBL" id="SDL25920.1"/>
    </source>
</evidence>
<dbReference type="EMBL" id="FNGH01000003">
    <property type="protein sequence ID" value="SDL25920.1"/>
    <property type="molecule type" value="Genomic_DNA"/>
</dbReference>
<dbReference type="STRING" id="48727.SAMN05192555_103210"/>
<name>A0A1G9ILD1_9GAMM</name>
<dbReference type="Proteomes" id="UP000199107">
    <property type="component" value="Unassembled WGS sequence"/>
</dbReference>
<gene>
    <name evidence="1" type="ORF">SAMN05192555_103210</name>
</gene>
<proteinExistence type="predicted"/>